<gene>
    <name evidence="2" type="ORF">Wenmar_00625</name>
</gene>
<dbReference type="AlphaFoldDB" id="A0A0D0QEI7"/>
<dbReference type="OrthoDB" id="7727934at2"/>
<keyword evidence="3" id="KW-1185">Reference proteome</keyword>
<comment type="caution">
    <text evidence="2">The sequence shown here is derived from an EMBL/GenBank/DDBJ whole genome shotgun (WGS) entry which is preliminary data.</text>
</comment>
<dbReference type="STRING" id="1123501.Wenmar_00625"/>
<evidence type="ECO:0000313" key="2">
    <source>
        <dbReference type="EMBL" id="KIQ70742.1"/>
    </source>
</evidence>
<feature type="chain" id="PRO_5002230623" description="Integral membrane protein" evidence="1">
    <location>
        <begin position="21"/>
        <end position="111"/>
    </location>
</feature>
<reference evidence="2 3" key="1">
    <citation type="submission" date="2013-01" db="EMBL/GenBank/DDBJ databases">
        <authorList>
            <person name="Fiebig A."/>
            <person name="Goeker M."/>
            <person name="Klenk H.-P.P."/>
        </authorList>
    </citation>
    <scope>NUCLEOTIDE SEQUENCE [LARGE SCALE GENOMIC DNA]</scope>
    <source>
        <strain evidence="2 3">DSM 24838</strain>
    </source>
</reference>
<protein>
    <recommendedName>
        <fullName evidence="4">Integral membrane protein</fullName>
    </recommendedName>
</protein>
<dbReference type="eggNOG" id="ENOG5033MBU">
    <property type="taxonomic scope" value="Bacteria"/>
</dbReference>
<evidence type="ECO:0000256" key="1">
    <source>
        <dbReference type="SAM" id="SignalP"/>
    </source>
</evidence>
<name>A0A0D0QEI7_9RHOB</name>
<dbReference type="EMBL" id="AONG01000004">
    <property type="protein sequence ID" value="KIQ70742.1"/>
    <property type="molecule type" value="Genomic_DNA"/>
</dbReference>
<accession>A0A0D0QEI7</accession>
<proteinExistence type="predicted"/>
<keyword evidence="1" id="KW-0732">Signal</keyword>
<sequence length="111" mass="11773">MKRTFAALAALAVAPGLAAAQVADGLYEIGQCAGVSDAQARLSGSVIEFWESRCDLTVPVNVRDMGGATLYDAVCTGEGQEWSRRMLLMQGPDGRLVVVQAGFATTYQRCD</sequence>
<dbReference type="Proteomes" id="UP000035100">
    <property type="component" value="Unassembled WGS sequence"/>
</dbReference>
<organism evidence="2 3">
    <name type="scientific">Wenxinia marina DSM 24838</name>
    <dbReference type="NCBI Taxonomy" id="1123501"/>
    <lineage>
        <taxon>Bacteria</taxon>
        <taxon>Pseudomonadati</taxon>
        <taxon>Pseudomonadota</taxon>
        <taxon>Alphaproteobacteria</taxon>
        <taxon>Rhodobacterales</taxon>
        <taxon>Roseobacteraceae</taxon>
        <taxon>Wenxinia</taxon>
    </lineage>
</organism>
<dbReference type="RefSeq" id="WP_047772191.1">
    <property type="nucleotide sequence ID" value="NZ_KB902293.1"/>
</dbReference>
<feature type="signal peptide" evidence="1">
    <location>
        <begin position="1"/>
        <end position="20"/>
    </location>
</feature>
<evidence type="ECO:0008006" key="4">
    <source>
        <dbReference type="Google" id="ProtNLM"/>
    </source>
</evidence>
<evidence type="ECO:0000313" key="3">
    <source>
        <dbReference type="Proteomes" id="UP000035100"/>
    </source>
</evidence>